<evidence type="ECO:0000313" key="3">
    <source>
        <dbReference type="Proteomes" id="UP001311232"/>
    </source>
</evidence>
<protein>
    <submittedName>
        <fullName evidence="2">Uncharacterized protein</fullName>
    </submittedName>
</protein>
<proteinExistence type="predicted"/>
<gene>
    <name evidence="2" type="ORF">CRENBAI_008612</name>
</gene>
<evidence type="ECO:0000313" key="2">
    <source>
        <dbReference type="EMBL" id="KAK5614155.1"/>
    </source>
</evidence>
<comment type="caution">
    <text evidence="2">The sequence shown here is derived from an EMBL/GenBank/DDBJ whole genome shotgun (WGS) entry which is preliminary data.</text>
</comment>
<feature type="compositionally biased region" description="Polar residues" evidence="1">
    <location>
        <begin position="1"/>
        <end position="15"/>
    </location>
</feature>
<dbReference type="AlphaFoldDB" id="A0AAV9RZ19"/>
<keyword evidence="3" id="KW-1185">Reference proteome</keyword>
<dbReference type="EMBL" id="JAHHUM010001171">
    <property type="protein sequence ID" value="KAK5614155.1"/>
    <property type="molecule type" value="Genomic_DNA"/>
</dbReference>
<name>A0AAV9RZ19_9TELE</name>
<sequence length="103" mass="11137">MANNTADHPQGNSVAEGSHDGDFGITMEELKSLMELRSAEAVNKIRDCQGDVQTICRRLKTSPIEDTVGQRGVKTDKRIQNEAVVPSVKVNLVRSCGGSDPDL</sequence>
<accession>A0AAV9RZ19</accession>
<evidence type="ECO:0000256" key="1">
    <source>
        <dbReference type="SAM" id="MobiDB-lite"/>
    </source>
</evidence>
<organism evidence="2 3">
    <name type="scientific">Crenichthys baileyi</name>
    <name type="common">White River springfish</name>
    <dbReference type="NCBI Taxonomy" id="28760"/>
    <lineage>
        <taxon>Eukaryota</taxon>
        <taxon>Metazoa</taxon>
        <taxon>Chordata</taxon>
        <taxon>Craniata</taxon>
        <taxon>Vertebrata</taxon>
        <taxon>Euteleostomi</taxon>
        <taxon>Actinopterygii</taxon>
        <taxon>Neopterygii</taxon>
        <taxon>Teleostei</taxon>
        <taxon>Neoteleostei</taxon>
        <taxon>Acanthomorphata</taxon>
        <taxon>Ovalentaria</taxon>
        <taxon>Atherinomorphae</taxon>
        <taxon>Cyprinodontiformes</taxon>
        <taxon>Goodeidae</taxon>
        <taxon>Crenichthys</taxon>
    </lineage>
</organism>
<dbReference type="Proteomes" id="UP001311232">
    <property type="component" value="Unassembled WGS sequence"/>
</dbReference>
<feature type="region of interest" description="Disordered" evidence="1">
    <location>
        <begin position="1"/>
        <end position="23"/>
    </location>
</feature>
<reference evidence="2 3" key="1">
    <citation type="submission" date="2021-06" db="EMBL/GenBank/DDBJ databases">
        <authorList>
            <person name="Palmer J.M."/>
        </authorList>
    </citation>
    <scope>NUCLEOTIDE SEQUENCE [LARGE SCALE GENOMIC DNA]</scope>
    <source>
        <strain evidence="2 3">MEX-2019</strain>
        <tissue evidence="2">Muscle</tissue>
    </source>
</reference>